<evidence type="ECO:0000313" key="2">
    <source>
        <dbReference type="EMBL" id="KAK7690005.1"/>
    </source>
</evidence>
<accession>A0AAW0GFR0</accession>
<feature type="region of interest" description="Disordered" evidence="1">
    <location>
        <begin position="77"/>
        <end position="96"/>
    </location>
</feature>
<comment type="caution">
    <text evidence="2">The sequence shown here is derived from an EMBL/GenBank/DDBJ whole genome shotgun (WGS) entry which is preliminary data.</text>
</comment>
<dbReference type="AlphaFoldDB" id="A0AAW0GFR0"/>
<organism evidence="2 3">
    <name type="scientific">Cerrena zonata</name>
    <dbReference type="NCBI Taxonomy" id="2478898"/>
    <lineage>
        <taxon>Eukaryota</taxon>
        <taxon>Fungi</taxon>
        <taxon>Dikarya</taxon>
        <taxon>Basidiomycota</taxon>
        <taxon>Agaricomycotina</taxon>
        <taxon>Agaricomycetes</taxon>
        <taxon>Polyporales</taxon>
        <taxon>Cerrenaceae</taxon>
        <taxon>Cerrena</taxon>
    </lineage>
</organism>
<dbReference type="EMBL" id="JASBNA010000007">
    <property type="protein sequence ID" value="KAK7690005.1"/>
    <property type="molecule type" value="Genomic_DNA"/>
</dbReference>
<evidence type="ECO:0000256" key="1">
    <source>
        <dbReference type="SAM" id="MobiDB-lite"/>
    </source>
</evidence>
<dbReference type="Proteomes" id="UP001385951">
    <property type="component" value="Unassembled WGS sequence"/>
</dbReference>
<evidence type="ECO:0000313" key="3">
    <source>
        <dbReference type="Proteomes" id="UP001385951"/>
    </source>
</evidence>
<sequence>MFDFNSGFNFASDCNLNLDSFISSQDTFLPPNGLENPALNLSEEFVQDFNTWELLSVDTDPVHSTVPLDTFDSFLSLPPDEASTGPNPTSPYYRPPVEIVPITIQPTRTRGDQADVGDNWCRLVF</sequence>
<keyword evidence="3" id="KW-1185">Reference proteome</keyword>
<reference evidence="2 3" key="1">
    <citation type="submission" date="2022-09" db="EMBL/GenBank/DDBJ databases">
        <authorList>
            <person name="Palmer J.M."/>
        </authorList>
    </citation>
    <scope>NUCLEOTIDE SEQUENCE [LARGE SCALE GENOMIC DNA]</scope>
    <source>
        <strain evidence="2 3">DSM 7382</strain>
    </source>
</reference>
<protein>
    <submittedName>
        <fullName evidence="2">Uncharacterized protein</fullName>
    </submittedName>
</protein>
<name>A0AAW0GFR0_9APHY</name>
<proteinExistence type="predicted"/>
<gene>
    <name evidence="2" type="ORF">QCA50_006647</name>
</gene>